<dbReference type="Proteomes" id="UP000245207">
    <property type="component" value="Unassembled WGS sequence"/>
</dbReference>
<feature type="chain" id="PRO_5015500898" description="non-specific serine/threonine protein kinase" evidence="22">
    <location>
        <begin position="32"/>
        <end position="1069"/>
    </location>
</feature>
<dbReference type="SMART" id="SM00369">
    <property type="entry name" value="LRR_TYP"/>
    <property type="match status" value="6"/>
</dbReference>
<evidence type="ECO:0000256" key="18">
    <source>
        <dbReference type="ARBA" id="ARBA00023170"/>
    </source>
</evidence>
<comment type="subcellular location">
    <subcellularLocation>
        <location evidence="1">Cell membrane</location>
        <topology evidence="1">Single-pass membrane protein</topology>
    </subcellularLocation>
    <subcellularLocation>
        <location evidence="2">Membrane</location>
        <topology evidence="2">Single-pass type I membrane protein</topology>
    </subcellularLocation>
</comment>
<gene>
    <name evidence="24" type="ORF">CTI12_AA562280</name>
</gene>
<dbReference type="OrthoDB" id="676979at2759"/>
<dbReference type="InterPro" id="IPR011009">
    <property type="entry name" value="Kinase-like_dom_sf"/>
</dbReference>
<dbReference type="PROSITE" id="PS00108">
    <property type="entry name" value="PROTEIN_KINASE_ST"/>
    <property type="match status" value="1"/>
</dbReference>
<sequence>MKSPQAIIHLSSSSHISLLFHCLAIICLSFATVSTSYGGNQTDYHALLSFKSMITHDPYKVLTSWNHSFHFCDWSGISCGKRHKRVTVLRLESQGLEGSLSSHVGNLSFLREISLGNNSFQGTIPYELGRLSRLRRLNLSINEFSGVIPTNLSGCSNLEVLLLGRNKLAGIIPMEMSLLSKLSRLVISKNNLTGGIPPFLGNITSMDVFAVAGNPLGGKIPYTLGHWKTLTEFYSGGCNLYGSIPPSIFNLSLLVNFSLSSNQLSGSLPSEIGNQLPNLELLQLSDNELTGVLPPSISNCSKLRYLEMSNNSFSGKLTINFSKLRDIYKIYLDYNNFHGRGEADDMGFVDSLKNCTRLVVLGLYNCNLIGVLPISIGNLSDQLSSLVLGDNQLFGNLPSSIGSLVGLTTLQIGTNRFKGKIPTTIGKLQKLQYLGLYSNQFSGPIPDAIGNLSLLTKVYLFSNKLDGHIPSSLGKCKKLNGLELSYNRLSGKIPEQLLQLPSLTNFLELSYNNLSGSIPSEIKDLKMLSYLGLSYNKLSGTITSSLGECISLTELYLSGNIFEGIIPSSLSSLRGLRVLDISQNNLSGKIPQFLGKWNSLEFLNLSFNDFEGEVPVVGVFRNASLFSVLDNNRLCGGLVTLELPKCKERGRQKKRFPFFILVIVIAPTLLIILCCVYLLCNETQQSAISIFWNERFLKVSYNELLKATDGFSAANLIADHSEIPSSKSGNVMISVQVLQQVTDNFSDEKVLGRGGFGVVYKGEFDDGTKIAVKRMKTGMKETKGMNEFEAEIAVLTKVRHRHLVALLGYAANDNERLLVYEYMPQGTLSQHLFKWREQKSLPLSWKQRVSIALDVGRGVEYLHSLAQQSFIHRDLKPANILLGDDMRAKVADFGLVKNAPDGKYSIETRLAGTFGYMAPEYSATGRVTTKVDVYSFGVVLMQLITGRKALDETMPYESCQLATWFRRVPVTKENMVKYADKGLDTNDNETLESIFKVAELAKHCTTREPFHRPDMGYVVNVLRPFFEQWKPLRQEQENTYYRRHMSLPRSLQADEDTSSSLDIFHPNSF</sequence>
<feature type="domain" description="Protein kinase" evidence="23">
    <location>
        <begin position="745"/>
        <end position="1026"/>
    </location>
</feature>
<dbReference type="FunFam" id="3.80.10.10:FF:000565">
    <property type="entry name" value="Leucine-rich repeat receptor-like kinase protein FLORAL ORGAN NUMBER1"/>
    <property type="match status" value="1"/>
</dbReference>
<keyword evidence="7" id="KW-0433">Leucine-rich repeat</keyword>
<evidence type="ECO:0000256" key="15">
    <source>
        <dbReference type="ARBA" id="ARBA00022989"/>
    </source>
</evidence>
<evidence type="ECO:0000313" key="25">
    <source>
        <dbReference type="Proteomes" id="UP000245207"/>
    </source>
</evidence>
<evidence type="ECO:0000256" key="13">
    <source>
        <dbReference type="ARBA" id="ARBA00022777"/>
    </source>
</evidence>
<evidence type="ECO:0000256" key="2">
    <source>
        <dbReference type="ARBA" id="ARBA00004479"/>
    </source>
</evidence>
<reference evidence="24 25" key="1">
    <citation type="journal article" date="2018" name="Mol. Plant">
        <title>The genome of Artemisia annua provides insight into the evolution of Asteraceae family and artemisinin biosynthesis.</title>
        <authorList>
            <person name="Shen Q."/>
            <person name="Zhang L."/>
            <person name="Liao Z."/>
            <person name="Wang S."/>
            <person name="Yan T."/>
            <person name="Shi P."/>
            <person name="Liu M."/>
            <person name="Fu X."/>
            <person name="Pan Q."/>
            <person name="Wang Y."/>
            <person name="Lv Z."/>
            <person name="Lu X."/>
            <person name="Zhang F."/>
            <person name="Jiang W."/>
            <person name="Ma Y."/>
            <person name="Chen M."/>
            <person name="Hao X."/>
            <person name="Li L."/>
            <person name="Tang Y."/>
            <person name="Lv G."/>
            <person name="Zhou Y."/>
            <person name="Sun X."/>
            <person name="Brodelius P.E."/>
            <person name="Rose J.K.C."/>
            <person name="Tang K."/>
        </authorList>
    </citation>
    <scope>NUCLEOTIDE SEQUENCE [LARGE SCALE GENOMIC DNA]</scope>
    <source>
        <strain evidence="25">cv. Huhao1</strain>
        <tissue evidence="24">Leaf</tissue>
    </source>
</reference>
<evidence type="ECO:0000256" key="6">
    <source>
        <dbReference type="ARBA" id="ARBA00022527"/>
    </source>
</evidence>
<dbReference type="Pfam" id="PF23598">
    <property type="entry name" value="LRR_14"/>
    <property type="match status" value="1"/>
</dbReference>
<dbReference type="FunFam" id="3.30.200.20:FF:000039">
    <property type="entry name" value="receptor-like protein kinase FERONIA"/>
    <property type="match status" value="1"/>
</dbReference>
<evidence type="ECO:0000256" key="10">
    <source>
        <dbReference type="ARBA" id="ARBA00022729"/>
    </source>
</evidence>
<evidence type="ECO:0000256" key="17">
    <source>
        <dbReference type="ARBA" id="ARBA00023157"/>
    </source>
</evidence>
<evidence type="ECO:0000259" key="23">
    <source>
        <dbReference type="PROSITE" id="PS50011"/>
    </source>
</evidence>
<dbReference type="CDD" id="cd14066">
    <property type="entry name" value="STKc_IRAK"/>
    <property type="match status" value="1"/>
</dbReference>
<dbReference type="Pfam" id="PF07714">
    <property type="entry name" value="PK_Tyr_Ser-Thr"/>
    <property type="match status" value="1"/>
</dbReference>
<evidence type="ECO:0000256" key="12">
    <source>
        <dbReference type="ARBA" id="ARBA00022741"/>
    </source>
</evidence>
<comment type="similarity">
    <text evidence="3">Belongs to the protein kinase superfamily. Ser/Thr protein kinase family.</text>
</comment>
<dbReference type="EC" id="2.7.11.1" evidence="4"/>
<keyword evidence="17" id="KW-1015">Disulfide bond</keyword>
<evidence type="ECO:0000256" key="19">
    <source>
        <dbReference type="ARBA" id="ARBA00023180"/>
    </source>
</evidence>
<feature type="binding site" evidence="20">
    <location>
        <position position="773"/>
    </location>
    <ligand>
        <name>ATP</name>
        <dbReference type="ChEBI" id="CHEBI:30616"/>
    </ligand>
</feature>
<evidence type="ECO:0000256" key="21">
    <source>
        <dbReference type="SAM" id="Phobius"/>
    </source>
</evidence>
<evidence type="ECO:0000256" key="8">
    <source>
        <dbReference type="ARBA" id="ARBA00022679"/>
    </source>
</evidence>
<dbReference type="FunFam" id="3.80.10.10:FF:000383">
    <property type="entry name" value="Leucine-rich repeat receptor protein kinase EMS1"/>
    <property type="match status" value="2"/>
</dbReference>
<dbReference type="PANTHER" id="PTHR27000">
    <property type="entry name" value="LEUCINE-RICH REPEAT RECEPTOR-LIKE PROTEIN KINASE FAMILY PROTEIN-RELATED"/>
    <property type="match status" value="1"/>
</dbReference>
<dbReference type="SMART" id="SM00220">
    <property type="entry name" value="S_TKc"/>
    <property type="match status" value="1"/>
</dbReference>
<comment type="caution">
    <text evidence="24">The sequence shown here is derived from an EMBL/GenBank/DDBJ whole genome shotgun (WGS) entry which is preliminary data.</text>
</comment>
<dbReference type="AlphaFoldDB" id="A0A2U1KUR6"/>
<dbReference type="InterPro" id="IPR032675">
    <property type="entry name" value="LRR_dom_sf"/>
</dbReference>
<dbReference type="GO" id="GO:0006952">
    <property type="term" value="P:defense response"/>
    <property type="evidence" value="ECO:0007669"/>
    <property type="project" value="UniProtKB-ARBA"/>
</dbReference>
<dbReference type="GO" id="GO:0051707">
    <property type="term" value="P:response to other organism"/>
    <property type="evidence" value="ECO:0007669"/>
    <property type="project" value="UniProtKB-ARBA"/>
</dbReference>
<name>A0A2U1KUR6_ARTAN</name>
<organism evidence="24 25">
    <name type="scientific">Artemisia annua</name>
    <name type="common">Sweet wormwood</name>
    <dbReference type="NCBI Taxonomy" id="35608"/>
    <lineage>
        <taxon>Eukaryota</taxon>
        <taxon>Viridiplantae</taxon>
        <taxon>Streptophyta</taxon>
        <taxon>Embryophyta</taxon>
        <taxon>Tracheophyta</taxon>
        <taxon>Spermatophyta</taxon>
        <taxon>Magnoliopsida</taxon>
        <taxon>eudicotyledons</taxon>
        <taxon>Gunneridae</taxon>
        <taxon>Pentapetalae</taxon>
        <taxon>asterids</taxon>
        <taxon>campanulids</taxon>
        <taxon>Asterales</taxon>
        <taxon>Asteraceae</taxon>
        <taxon>Asteroideae</taxon>
        <taxon>Anthemideae</taxon>
        <taxon>Artemisiinae</taxon>
        <taxon>Artemisia</taxon>
    </lineage>
</organism>
<accession>A0A2U1KUR6</accession>
<evidence type="ECO:0000256" key="14">
    <source>
        <dbReference type="ARBA" id="ARBA00022840"/>
    </source>
</evidence>
<dbReference type="Pfam" id="PF13855">
    <property type="entry name" value="LRR_8"/>
    <property type="match status" value="3"/>
</dbReference>
<keyword evidence="19" id="KW-0325">Glycoprotein</keyword>
<dbReference type="Pfam" id="PF08263">
    <property type="entry name" value="LRRNT_2"/>
    <property type="match status" value="1"/>
</dbReference>
<keyword evidence="9 21" id="KW-0812">Transmembrane</keyword>
<dbReference type="InterPro" id="IPR000719">
    <property type="entry name" value="Prot_kinase_dom"/>
</dbReference>
<evidence type="ECO:0000256" key="4">
    <source>
        <dbReference type="ARBA" id="ARBA00012513"/>
    </source>
</evidence>
<keyword evidence="16 21" id="KW-0472">Membrane</keyword>
<evidence type="ECO:0000256" key="1">
    <source>
        <dbReference type="ARBA" id="ARBA00004162"/>
    </source>
</evidence>
<dbReference type="SUPFAM" id="SSF52047">
    <property type="entry name" value="RNI-like"/>
    <property type="match status" value="1"/>
</dbReference>
<evidence type="ECO:0000313" key="24">
    <source>
        <dbReference type="EMBL" id="PWA40489.1"/>
    </source>
</evidence>
<protein>
    <recommendedName>
        <fullName evidence="4">non-specific serine/threonine protein kinase</fullName>
        <ecNumber evidence="4">2.7.11.1</ecNumber>
    </recommendedName>
</protein>
<dbReference type="GO" id="GO:0005524">
    <property type="term" value="F:ATP binding"/>
    <property type="evidence" value="ECO:0007669"/>
    <property type="project" value="UniProtKB-UniRule"/>
</dbReference>
<keyword evidence="10 22" id="KW-0732">Signal</keyword>
<evidence type="ECO:0000256" key="16">
    <source>
        <dbReference type="ARBA" id="ARBA00023136"/>
    </source>
</evidence>
<evidence type="ECO:0000256" key="11">
    <source>
        <dbReference type="ARBA" id="ARBA00022737"/>
    </source>
</evidence>
<dbReference type="FunFam" id="3.80.10.10:FF:000288">
    <property type="entry name" value="LRR receptor-like serine/threonine-protein kinase EFR"/>
    <property type="match status" value="1"/>
</dbReference>
<dbReference type="GO" id="GO:0005886">
    <property type="term" value="C:plasma membrane"/>
    <property type="evidence" value="ECO:0007669"/>
    <property type="project" value="UniProtKB-SubCell"/>
</dbReference>
<keyword evidence="25" id="KW-1185">Reference proteome</keyword>
<keyword evidence="8" id="KW-0808">Transferase</keyword>
<dbReference type="Gene3D" id="3.30.200.20">
    <property type="entry name" value="Phosphorylase Kinase, domain 1"/>
    <property type="match status" value="1"/>
</dbReference>
<evidence type="ECO:0000256" key="22">
    <source>
        <dbReference type="SAM" id="SignalP"/>
    </source>
</evidence>
<dbReference type="SUPFAM" id="SSF52058">
    <property type="entry name" value="L domain-like"/>
    <property type="match status" value="1"/>
</dbReference>
<feature type="transmembrane region" description="Helical" evidence="21">
    <location>
        <begin position="656"/>
        <end position="679"/>
    </location>
</feature>
<keyword evidence="6" id="KW-0723">Serine/threonine-protein kinase</keyword>
<dbReference type="EMBL" id="PKPP01013762">
    <property type="protein sequence ID" value="PWA40489.1"/>
    <property type="molecule type" value="Genomic_DNA"/>
</dbReference>
<dbReference type="InterPro" id="IPR017441">
    <property type="entry name" value="Protein_kinase_ATP_BS"/>
</dbReference>
<dbReference type="FunFam" id="1.10.510.10:FF:000468">
    <property type="entry name" value="PTI1-like tyrosine-protein kinase 3"/>
    <property type="match status" value="1"/>
</dbReference>
<keyword evidence="14 20" id="KW-0067">ATP-binding</keyword>
<dbReference type="SUPFAM" id="SSF56112">
    <property type="entry name" value="Protein kinase-like (PK-like)"/>
    <property type="match status" value="1"/>
</dbReference>
<dbReference type="Pfam" id="PF00560">
    <property type="entry name" value="LRR_1"/>
    <property type="match status" value="2"/>
</dbReference>
<dbReference type="Gene3D" id="1.10.510.10">
    <property type="entry name" value="Transferase(Phosphotransferase) domain 1"/>
    <property type="match status" value="1"/>
</dbReference>
<evidence type="ECO:0000256" key="5">
    <source>
        <dbReference type="ARBA" id="ARBA00022475"/>
    </source>
</evidence>
<dbReference type="InterPro" id="IPR008271">
    <property type="entry name" value="Ser/Thr_kinase_AS"/>
</dbReference>
<dbReference type="InterPro" id="IPR001611">
    <property type="entry name" value="Leu-rich_rpt"/>
</dbReference>
<dbReference type="InterPro" id="IPR013210">
    <property type="entry name" value="LRR_N_plant-typ"/>
</dbReference>
<keyword evidence="12 20" id="KW-0547">Nucleotide-binding</keyword>
<dbReference type="InterPro" id="IPR055414">
    <property type="entry name" value="LRR_R13L4/SHOC2-like"/>
</dbReference>
<evidence type="ECO:0000256" key="9">
    <source>
        <dbReference type="ARBA" id="ARBA00022692"/>
    </source>
</evidence>
<keyword evidence="13" id="KW-0418">Kinase</keyword>
<feature type="signal peptide" evidence="22">
    <location>
        <begin position="1"/>
        <end position="31"/>
    </location>
</feature>
<keyword evidence="18" id="KW-0675">Receptor</keyword>
<evidence type="ECO:0000256" key="3">
    <source>
        <dbReference type="ARBA" id="ARBA00008684"/>
    </source>
</evidence>
<dbReference type="GO" id="GO:0004674">
    <property type="term" value="F:protein serine/threonine kinase activity"/>
    <property type="evidence" value="ECO:0007669"/>
    <property type="project" value="UniProtKB-KW"/>
</dbReference>
<dbReference type="PROSITE" id="PS00107">
    <property type="entry name" value="PROTEIN_KINASE_ATP"/>
    <property type="match status" value="1"/>
</dbReference>
<proteinExistence type="inferred from homology"/>
<dbReference type="InterPro" id="IPR003591">
    <property type="entry name" value="Leu-rich_rpt_typical-subtyp"/>
</dbReference>
<dbReference type="Gene3D" id="3.80.10.10">
    <property type="entry name" value="Ribonuclease Inhibitor"/>
    <property type="match status" value="3"/>
</dbReference>
<keyword evidence="5" id="KW-1003">Cell membrane</keyword>
<dbReference type="PANTHER" id="PTHR27000:SF777">
    <property type="entry name" value="PROTEIN KINASE DOMAIN-CONTAINING PROTEIN"/>
    <property type="match status" value="1"/>
</dbReference>
<keyword evidence="11" id="KW-0677">Repeat</keyword>
<dbReference type="PROSITE" id="PS50011">
    <property type="entry name" value="PROTEIN_KINASE_DOM"/>
    <property type="match status" value="1"/>
</dbReference>
<keyword evidence="15 21" id="KW-1133">Transmembrane helix</keyword>
<evidence type="ECO:0000256" key="7">
    <source>
        <dbReference type="ARBA" id="ARBA00022614"/>
    </source>
</evidence>
<evidence type="ECO:0000256" key="20">
    <source>
        <dbReference type="PROSITE-ProRule" id="PRU10141"/>
    </source>
</evidence>
<dbReference type="InterPro" id="IPR001245">
    <property type="entry name" value="Ser-Thr/Tyr_kinase_cat_dom"/>
</dbReference>